<dbReference type="Gene3D" id="1.10.10.10">
    <property type="entry name" value="Winged helix-like DNA-binding domain superfamily/Winged helix DNA-binding domain"/>
    <property type="match status" value="1"/>
</dbReference>
<comment type="subcellular location">
    <subcellularLocation>
        <location evidence="1">Nucleus</location>
    </subcellularLocation>
</comment>
<dbReference type="GO" id="GO:0003700">
    <property type="term" value="F:DNA-binding transcription factor activity"/>
    <property type="evidence" value="ECO:0007669"/>
    <property type="project" value="InterPro"/>
</dbReference>
<name>E1AC50_POLVA</name>
<dbReference type="SMART" id="SM00415">
    <property type="entry name" value="HSF"/>
    <property type="match status" value="1"/>
</dbReference>
<dbReference type="PANTHER" id="PTHR10015">
    <property type="entry name" value="HEAT SHOCK TRANSCRIPTION FACTOR"/>
    <property type="match status" value="1"/>
</dbReference>
<dbReference type="PRINTS" id="PR00056">
    <property type="entry name" value="HSFDOMAIN"/>
</dbReference>
<dbReference type="PANTHER" id="PTHR10015:SF427">
    <property type="entry name" value="HEAT SHOCK FACTOR PROTEIN"/>
    <property type="match status" value="1"/>
</dbReference>
<proteinExistence type="evidence at transcript level"/>
<evidence type="ECO:0000256" key="6">
    <source>
        <dbReference type="ARBA" id="ARBA00023242"/>
    </source>
</evidence>
<protein>
    <submittedName>
        <fullName evidence="10">Heat shock factor</fullName>
    </submittedName>
</protein>
<sequence>MHPIESGNLGVPAFLAKLWRLVEDSDTNELISWSQDGKSFFIQNQAKFAKELLPLNYKHNNMASFIRQLNMYGFHKITSIDNGGLKFDKDEMEFSHPYFQKGHPYLLEHIKRKIAHPKQPEADKTTVTKVETMNRVLHEVKNMRGRQDSLDTRFSAMKQENEALWREVAILRQKHMKQQQIVNKLIQFLVTIVQPNRGGLGSGIGKRRYQLMINDAPQAKVKKTNNGPIISELTEELLDDVESDLDNDSCNFTNVQSPESDTCKNEDKETNSFDKCLERCLEIDDNVDEIDTNNMKEYCKTIFKKKQNINDKATSSKMDKQQIKKEATENASIVQKSTGKSLLIPSKDNKTTTDITYNIINADNEMTITNNSAGITNTKPKEDGLTETQYQNFDDTSQNTDLLDDEDLFKFVDKKEQQQTSGDDSLLITKYNRSNSTDIMGLNSLEDYSNHIDTVQSDLDSLKDLLHNDAYQLDTNQLLGNGAVYTMPFGNYDADTISKMAEADAALLKIQDDLFGNDDLIGYEMSPANMELFAEDKKDDQTSSGSEVVAYQPYNNNLDLNELLNNVSNNA</sequence>
<evidence type="ECO:0000256" key="2">
    <source>
        <dbReference type="ARBA" id="ARBA00006403"/>
    </source>
</evidence>
<accession>E1AC50</accession>
<reference evidence="10" key="1">
    <citation type="submission" date="2010-06" db="EMBL/GenBank/DDBJ databases">
        <title>Expression of heat shock proteins associated with anhydrobiosis in African chironomid Polypedilum vanderplanki.</title>
        <authorList>
            <person name="Gusev O."/>
            <person name="Nakaharaa Y."/>
            <person name="Cornette R."/>
            <person name="Kikawada T."/>
            <person name="Okuda T."/>
        </authorList>
    </citation>
    <scope>NUCLEOTIDE SEQUENCE</scope>
</reference>
<dbReference type="SUPFAM" id="SSF46785">
    <property type="entry name" value="Winged helix' DNA-binding domain"/>
    <property type="match status" value="1"/>
</dbReference>
<feature type="region of interest" description="Disordered" evidence="8">
    <location>
        <begin position="313"/>
        <end position="332"/>
    </location>
</feature>
<dbReference type="GO" id="GO:0043565">
    <property type="term" value="F:sequence-specific DNA binding"/>
    <property type="evidence" value="ECO:0007669"/>
    <property type="project" value="InterPro"/>
</dbReference>
<dbReference type="InterPro" id="IPR036388">
    <property type="entry name" value="WH-like_DNA-bd_sf"/>
</dbReference>
<dbReference type="FunFam" id="1.10.10.10:FF:000027">
    <property type="entry name" value="Heat shock transcription factor 1"/>
    <property type="match status" value="1"/>
</dbReference>
<dbReference type="PROSITE" id="PS00434">
    <property type="entry name" value="HSF_DOMAIN"/>
    <property type="match status" value="1"/>
</dbReference>
<evidence type="ECO:0000256" key="5">
    <source>
        <dbReference type="ARBA" id="ARBA00023163"/>
    </source>
</evidence>
<organism evidence="10">
    <name type="scientific">Polypedilum vanderplanki</name>
    <name type="common">Sleeping chironomid midge</name>
    <dbReference type="NCBI Taxonomy" id="319348"/>
    <lineage>
        <taxon>Eukaryota</taxon>
        <taxon>Metazoa</taxon>
        <taxon>Ecdysozoa</taxon>
        <taxon>Arthropoda</taxon>
        <taxon>Hexapoda</taxon>
        <taxon>Insecta</taxon>
        <taxon>Pterygota</taxon>
        <taxon>Neoptera</taxon>
        <taxon>Endopterygota</taxon>
        <taxon>Diptera</taxon>
        <taxon>Nematocera</taxon>
        <taxon>Chironomoidea</taxon>
        <taxon>Chironomidae</taxon>
        <taxon>Chironominae</taxon>
        <taxon>Polypedilum</taxon>
        <taxon>Polypedilum</taxon>
    </lineage>
</organism>
<feature type="domain" description="HSF-type DNA-binding" evidence="9">
    <location>
        <begin position="53"/>
        <end position="77"/>
    </location>
</feature>
<evidence type="ECO:0000259" key="9">
    <source>
        <dbReference type="PROSITE" id="PS00434"/>
    </source>
</evidence>
<evidence type="ECO:0000256" key="3">
    <source>
        <dbReference type="ARBA" id="ARBA00023015"/>
    </source>
</evidence>
<keyword evidence="3" id="KW-0805">Transcription regulation</keyword>
<dbReference type="EMBL" id="HM589528">
    <property type="protein sequence ID" value="ADM13379.1"/>
    <property type="molecule type" value="mRNA"/>
</dbReference>
<evidence type="ECO:0000256" key="4">
    <source>
        <dbReference type="ARBA" id="ARBA00023125"/>
    </source>
</evidence>
<keyword evidence="10" id="KW-0346">Stress response</keyword>
<evidence type="ECO:0000256" key="7">
    <source>
        <dbReference type="RuleBase" id="RU004020"/>
    </source>
</evidence>
<feature type="compositionally biased region" description="Basic and acidic residues" evidence="8">
    <location>
        <begin position="317"/>
        <end position="328"/>
    </location>
</feature>
<keyword evidence="6" id="KW-0539">Nucleus</keyword>
<evidence type="ECO:0000256" key="8">
    <source>
        <dbReference type="SAM" id="MobiDB-lite"/>
    </source>
</evidence>
<dbReference type="Pfam" id="PF00447">
    <property type="entry name" value="HSF_DNA-bind"/>
    <property type="match status" value="1"/>
</dbReference>
<dbReference type="InterPro" id="IPR000232">
    <property type="entry name" value="HSF_DNA-bd"/>
</dbReference>
<dbReference type="InterPro" id="IPR036390">
    <property type="entry name" value="WH_DNA-bd_sf"/>
</dbReference>
<dbReference type="GO" id="GO:0005634">
    <property type="term" value="C:nucleus"/>
    <property type="evidence" value="ECO:0007669"/>
    <property type="project" value="UniProtKB-SubCell"/>
</dbReference>
<evidence type="ECO:0000256" key="1">
    <source>
        <dbReference type="ARBA" id="ARBA00004123"/>
    </source>
</evidence>
<dbReference type="AlphaFoldDB" id="E1AC50"/>
<keyword evidence="4" id="KW-0238">DNA-binding</keyword>
<comment type="similarity">
    <text evidence="2 7">Belongs to the HSF family.</text>
</comment>
<keyword evidence="5" id="KW-0804">Transcription</keyword>
<evidence type="ECO:0000313" key="10">
    <source>
        <dbReference type="EMBL" id="ADM13379.1"/>
    </source>
</evidence>